<name>A0A929MQX5_ABIDE</name>
<proteinExistence type="predicted"/>
<protein>
    <submittedName>
        <fullName evidence="1">Uncharacterized protein</fullName>
    </submittedName>
</protein>
<comment type="caution">
    <text evidence="1">The sequence shown here is derived from an EMBL/GenBank/DDBJ whole genome shotgun (WGS) entry which is preliminary data.</text>
</comment>
<dbReference type="EMBL" id="JABZFV010000001">
    <property type="protein sequence ID" value="MBF0934036.1"/>
    <property type="molecule type" value="Genomic_DNA"/>
</dbReference>
<evidence type="ECO:0000313" key="1">
    <source>
        <dbReference type="EMBL" id="MBF0934036.1"/>
    </source>
</evidence>
<reference evidence="1" key="1">
    <citation type="submission" date="2020-04" db="EMBL/GenBank/DDBJ databases">
        <title>Deep metagenomics examines the oral microbiome during advanced dental caries in children, revealing novel taxa and co-occurrences with host molecules.</title>
        <authorList>
            <person name="Baker J.L."/>
            <person name="Morton J.T."/>
            <person name="Dinis M."/>
            <person name="Alvarez R."/>
            <person name="Tran N.C."/>
            <person name="Knight R."/>
            <person name="Edlund A."/>
        </authorList>
    </citation>
    <scope>NUCLEOTIDE SEQUENCE</scope>
    <source>
        <strain evidence="1">JCVI_23_bin.16</strain>
    </source>
</reference>
<organism evidence="1 2">
    <name type="scientific">Abiotrophia defectiva</name>
    <name type="common">Streptococcus defectivus</name>
    <dbReference type="NCBI Taxonomy" id="46125"/>
    <lineage>
        <taxon>Bacteria</taxon>
        <taxon>Bacillati</taxon>
        <taxon>Bacillota</taxon>
        <taxon>Bacilli</taxon>
        <taxon>Lactobacillales</taxon>
        <taxon>Aerococcaceae</taxon>
        <taxon>Abiotrophia</taxon>
    </lineage>
</organism>
<dbReference type="Proteomes" id="UP000757900">
    <property type="component" value="Unassembled WGS sequence"/>
</dbReference>
<accession>A0A929MQX5</accession>
<dbReference type="AlphaFoldDB" id="A0A929MQX5"/>
<gene>
    <name evidence="1" type="ORF">HXK00_00150</name>
</gene>
<evidence type="ECO:0000313" key="2">
    <source>
        <dbReference type="Proteomes" id="UP000757900"/>
    </source>
</evidence>
<sequence length="168" mass="18988">MVDKHVSVTMMNTSMTYVVNGGWVKAAELSARINKGDDIKCDFDRDYIYVDSTYGGDYIDEVVDEELTNMNDDVYPNEEFVTSVIGKIINDDLGNVTIDWVDETEGLNGVPQKVFWLRWCDSKIDFRLTHDGNLDIQVDGKDVPVPQSMSVDDCFGEIKKSIVTLIPF</sequence>